<protein>
    <submittedName>
        <fullName evidence="1">Uncharacterized protein</fullName>
    </submittedName>
</protein>
<dbReference type="RefSeq" id="WP_114353248.1">
    <property type="nucleotide sequence ID" value="NZ_QPJJ01000009.1"/>
</dbReference>
<proteinExistence type="predicted"/>
<evidence type="ECO:0000313" key="1">
    <source>
        <dbReference type="EMBL" id="RCW66292.1"/>
    </source>
</evidence>
<reference evidence="1 2" key="1">
    <citation type="submission" date="2018-07" db="EMBL/GenBank/DDBJ databases">
        <title>Genomic Encyclopedia of Type Strains, Phase IV (KMG-IV): sequencing the most valuable type-strain genomes for metagenomic binning, comparative biology and taxonomic classification.</title>
        <authorList>
            <person name="Goeker M."/>
        </authorList>
    </citation>
    <scope>NUCLEOTIDE SEQUENCE [LARGE SCALE GENOMIC DNA]</scope>
    <source>
        <strain evidence="1 2">DSM 27696</strain>
    </source>
</reference>
<organism evidence="1 2">
    <name type="scientific">Saliterribacillus persicus</name>
    <dbReference type="NCBI Taxonomy" id="930114"/>
    <lineage>
        <taxon>Bacteria</taxon>
        <taxon>Bacillati</taxon>
        <taxon>Bacillota</taxon>
        <taxon>Bacilli</taxon>
        <taxon>Bacillales</taxon>
        <taxon>Bacillaceae</taxon>
        <taxon>Saliterribacillus</taxon>
    </lineage>
</organism>
<comment type="caution">
    <text evidence="1">The sequence shown here is derived from an EMBL/GenBank/DDBJ whole genome shotgun (WGS) entry which is preliminary data.</text>
</comment>
<gene>
    <name evidence="1" type="ORF">DFR57_1097</name>
</gene>
<evidence type="ECO:0000313" key="2">
    <source>
        <dbReference type="Proteomes" id="UP000252585"/>
    </source>
</evidence>
<accession>A0A368XEA4</accession>
<dbReference type="EMBL" id="QPJJ01000009">
    <property type="protein sequence ID" value="RCW66292.1"/>
    <property type="molecule type" value="Genomic_DNA"/>
</dbReference>
<keyword evidence="2" id="KW-1185">Reference proteome</keyword>
<dbReference type="AlphaFoldDB" id="A0A368XEA4"/>
<name>A0A368XEA4_9BACI</name>
<sequence>MKWIIGVLSGLSLLVWVMVIGFYLNTSQQDQLLANMQPVSEHQLEAKSVKSNLFLAQNNEEEIVEVNEAPEEEQATEQKLSKLQQALDKLPPGEPISVDDLLIALGLNDI</sequence>
<dbReference type="Proteomes" id="UP000252585">
    <property type="component" value="Unassembled WGS sequence"/>
</dbReference>